<accession>A0A6A4EJN5</accession>
<comment type="caution">
    <text evidence="4">The sequence shown here is derived from an EMBL/GenBank/DDBJ whole genome shotgun (WGS) entry which is preliminary data.</text>
</comment>
<dbReference type="Proteomes" id="UP000435112">
    <property type="component" value="Unassembled WGS sequence"/>
</dbReference>
<evidence type="ECO:0000313" key="4">
    <source>
        <dbReference type="EMBL" id="KAE9320130.1"/>
    </source>
</evidence>
<sequence length="51" mass="5620">MCCILSPFSVCAILIDIVMDATWAPTALRTALPYRTLDSVAFKLHVDVLHS</sequence>
<gene>
    <name evidence="2" type="ORF">PR001_g21022</name>
    <name evidence="3" type="ORF">PR002_g17919</name>
    <name evidence="4" type="ORF">PR003_g17798</name>
</gene>
<evidence type="ECO:0000313" key="7">
    <source>
        <dbReference type="Proteomes" id="UP000435112"/>
    </source>
</evidence>
<evidence type="ECO:0000313" key="2">
    <source>
        <dbReference type="EMBL" id="KAE8992157.1"/>
    </source>
</evidence>
<evidence type="ECO:0000313" key="6">
    <source>
        <dbReference type="Proteomes" id="UP000434957"/>
    </source>
</evidence>
<evidence type="ECO:0000313" key="5">
    <source>
        <dbReference type="Proteomes" id="UP000429607"/>
    </source>
</evidence>
<protein>
    <submittedName>
        <fullName evidence="4">Uncharacterized protein</fullName>
    </submittedName>
</protein>
<feature type="signal peptide" evidence="1">
    <location>
        <begin position="1"/>
        <end position="23"/>
    </location>
</feature>
<evidence type="ECO:0000313" key="3">
    <source>
        <dbReference type="EMBL" id="KAE9001411.1"/>
    </source>
</evidence>
<feature type="chain" id="PRO_5036167513" evidence="1">
    <location>
        <begin position="24"/>
        <end position="51"/>
    </location>
</feature>
<keyword evidence="6" id="KW-1185">Reference proteome</keyword>
<dbReference type="OrthoDB" id="10276041at2759"/>
<dbReference type="EMBL" id="QXFV01002145">
    <property type="protein sequence ID" value="KAE8992157.1"/>
    <property type="molecule type" value="Genomic_DNA"/>
</dbReference>
<dbReference type="Proteomes" id="UP000429607">
    <property type="component" value="Unassembled WGS sequence"/>
</dbReference>
<name>A0A6A4EJN5_9STRA</name>
<dbReference type="Proteomes" id="UP000434957">
    <property type="component" value="Unassembled WGS sequence"/>
</dbReference>
<organism evidence="4 6">
    <name type="scientific">Phytophthora rubi</name>
    <dbReference type="NCBI Taxonomy" id="129364"/>
    <lineage>
        <taxon>Eukaryota</taxon>
        <taxon>Sar</taxon>
        <taxon>Stramenopiles</taxon>
        <taxon>Oomycota</taxon>
        <taxon>Peronosporomycetes</taxon>
        <taxon>Peronosporales</taxon>
        <taxon>Peronosporaceae</taxon>
        <taxon>Phytophthora</taxon>
    </lineage>
</organism>
<evidence type="ECO:0000256" key="1">
    <source>
        <dbReference type="SAM" id="SignalP"/>
    </source>
</evidence>
<dbReference type="EMBL" id="QXFU01001485">
    <property type="protein sequence ID" value="KAE9001411.1"/>
    <property type="molecule type" value="Genomic_DNA"/>
</dbReference>
<dbReference type="AlphaFoldDB" id="A0A6A4EJN5"/>
<reference evidence="4 6" key="1">
    <citation type="submission" date="2018-08" db="EMBL/GenBank/DDBJ databases">
        <title>Genomic investigation of the strawberry pathogen Phytophthora fragariae indicates pathogenicity is determined by transcriptional variation in three key races.</title>
        <authorList>
            <person name="Adams T.M."/>
            <person name="Armitage A.D."/>
            <person name="Sobczyk M.K."/>
            <person name="Bates H.J."/>
            <person name="Dunwell J.M."/>
            <person name="Nellist C.F."/>
            <person name="Harrison R.J."/>
        </authorList>
    </citation>
    <scope>NUCLEOTIDE SEQUENCE [LARGE SCALE GENOMIC DNA]</scope>
    <source>
        <strain evidence="2 5">SCRP249</strain>
        <strain evidence="3 7">SCRP324</strain>
        <strain evidence="4 6">SCRP333</strain>
    </source>
</reference>
<keyword evidence="1" id="KW-0732">Signal</keyword>
<dbReference type="EMBL" id="QXFT01001382">
    <property type="protein sequence ID" value="KAE9320130.1"/>
    <property type="molecule type" value="Genomic_DNA"/>
</dbReference>
<proteinExistence type="predicted"/>